<dbReference type="InParanoid" id="G2XR22"/>
<organism evidence="2 3">
    <name type="scientific">Botryotinia fuckeliana (strain T4)</name>
    <name type="common">Noble rot fungus</name>
    <name type="synonym">Botrytis cinerea</name>
    <dbReference type="NCBI Taxonomy" id="999810"/>
    <lineage>
        <taxon>Eukaryota</taxon>
        <taxon>Fungi</taxon>
        <taxon>Dikarya</taxon>
        <taxon>Ascomycota</taxon>
        <taxon>Pezizomycotina</taxon>
        <taxon>Leotiomycetes</taxon>
        <taxon>Helotiales</taxon>
        <taxon>Sclerotiniaceae</taxon>
        <taxon>Botrytis</taxon>
    </lineage>
</organism>
<feature type="compositionally biased region" description="Polar residues" evidence="1">
    <location>
        <begin position="1"/>
        <end position="17"/>
    </location>
</feature>
<dbReference type="AlphaFoldDB" id="G2XR22"/>
<evidence type="ECO:0000256" key="1">
    <source>
        <dbReference type="SAM" id="MobiDB-lite"/>
    </source>
</evidence>
<sequence>MGIWNEGQQRSHWQKASCQREHKKTYADSTQVEPMSPILKLRNRNEQFDYWTNYRKSKIGRDDRDGQEYEFCSGLPLIR</sequence>
<protein>
    <submittedName>
        <fullName evidence="2">Uncharacterized protein</fullName>
    </submittedName>
</protein>
<dbReference type="EMBL" id="FQ790255">
    <property type="protein sequence ID" value="CCD43190.1"/>
    <property type="molecule type" value="Genomic_DNA"/>
</dbReference>
<gene>
    <name evidence="2" type="ORF">BofuT4_uP012990.1</name>
</gene>
<evidence type="ECO:0000313" key="2">
    <source>
        <dbReference type="EMBL" id="CCD43190.1"/>
    </source>
</evidence>
<feature type="region of interest" description="Disordered" evidence="1">
    <location>
        <begin position="1"/>
        <end position="31"/>
    </location>
</feature>
<proteinExistence type="predicted"/>
<dbReference type="HOGENOM" id="CLU_2605736_0_0_1"/>
<name>G2XR22_BOTF4</name>
<reference evidence="3" key="1">
    <citation type="journal article" date="2011" name="PLoS Genet.">
        <title>Genomic analysis of the necrotrophic fungal pathogens Sclerotinia sclerotiorum and Botrytis cinerea.</title>
        <authorList>
            <person name="Amselem J."/>
            <person name="Cuomo C.A."/>
            <person name="van Kan J.A."/>
            <person name="Viaud M."/>
            <person name="Benito E.P."/>
            <person name="Couloux A."/>
            <person name="Coutinho P.M."/>
            <person name="de Vries R.P."/>
            <person name="Dyer P.S."/>
            <person name="Fillinger S."/>
            <person name="Fournier E."/>
            <person name="Gout L."/>
            <person name="Hahn M."/>
            <person name="Kohn L."/>
            <person name="Lapalu N."/>
            <person name="Plummer K.M."/>
            <person name="Pradier J.M."/>
            <person name="Quevillon E."/>
            <person name="Sharon A."/>
            <person name="Simon A."/>
            <person name="ten Have A."/>
            <person name="Tudzynski B."/>
            <person name="Tudzynski P."/>
            <person name="Wincker P."/>
            <person name="Andrew M."/>
            <person name="Anthouard V."/>
            <person name="Beever R.E."/>
            <person name="Beffa R."/>
            <person name="Benoit I."/>
            <person name="Bouzid O."/>
            <person name="Brault B."/>
            <person name="Chen Z."/>
            <person name="Choquer M."/>
            <person name="Collemare J."/>
            <person name="Cotton P."/>
            <person name="Danchin E.G."/>
            <person name="Da Silva C."/>
            <person name="Gautier A."/>
            <person name="Giraud C."/>
            <person name="Giraud T."/>
            <person name="Gonzalez C."/>
            <person name="Grossetete S."/>
            <person name="Guldener U."/>
            <person name="Henrissat B."/>
            <person name="Howlett B.J."/>
            <person name="Kodira C."/>
            <person name="Kretschmer M."/>
            <person name="Lappartient A."/>
            <person name="Leroch M."/>
            <person name="Levis C."/>
            <person name="Mauceli E."/>
            <person name="Neuveglise C."/>
            <person name="Oeser B."/>
            <person name="Pearson M."/>
            <person name="Poulain J."/>
            <person name="Poussereau N."/>
            <person name="Quesneville H."/>
            <person name="Rascle C."/>
            <person name="Schumacher J."/>
            <person name="Segurens B."/>
            <person name="Sexton A."/>
            <person name="Silva E."/>
            <person name="Sirven C."/>
            <person name="Soanes D.M."/>
            <person name="Talbot N.J."/>
            <person name="Templeton M."/>
            <person name="Yandava C."/>
            <person name="Yarden O."/>
            <person name="Zeng Q."/>
            <person name="Rollins J.A."/>
            <person name="Lebrun M.H."/>
            <person name="Dickman M."/>
        </authorList>
    </citation>
    <scope>NUCLEOTIDE SEQUENCE [LARGE SCALE GENOMIC DNA]</scope>
    <source>
        <strain evidence="3">T4</strain>
    </source>
</reference>
<evidence type="ECO:0000313" key="3">
    <source>
        <dbReference type="Proteomes" id="UP000008177"/>
    </source>
</evidence>
<dbReference type="Proteomes" id="UP000008177">
    <property type="component" value="Unplaced contigs"/>
</dbReference>
<accession>G2XR22</accession>